<keyword evidence="10" id="KW-0931">ER-Golgi transport</keyword>
<evidence type="ECO:0000256" key="11">
    <source>
        <dbReference type="ARBA" id="ARBA00023054"/>
    </source>
</evidence>
<dbReference type="Gene3D" id="3.30.450.70">
    <property type="match status" value="1"/>
</dbReference>
<comment type="similarity">
    <text evidence="18">Belongs to the Integrator subunit 13 family.</text>
</comment>
<evidence type="ECO:0000256" key="5">
    <source>
        <dbReference type="ARBA" id="ARBA00022490"/>
    </source>
</evidence>
<keyword evidence="9" id="KW-0744">Spermatogenesis</keyword>
<evidence type="ECO:0000256" key="15">
    <source>
        <dbReference type="ARBA" id="ARBA00024408"/>
    </source>
</evidence>
<dbReference type="SUPFAM" id="SSF64356">
    <property type="entry name" value="SNARE-like"/>
    <property type="match status" value="1"/>
</dbReference>
<keyword evidence="14" id="KW-0131">Cell cycle</keyword>
<feature type="region of interest" description="Disordered" evidence="20">
    <location>
        <begin position="839"/>
        <end position="903"/>
    </location>
</feature>
<evidence type="ECO:0000313" key="22">
    <source>
        <dbReference type="Proteomes" id="UP000675881"/>
    </source>
</evidence>
<dbReference type="GO" id="GO:0006888">
    <property type="term" value="P:endoplasmic reticulum to Golgi vesicle-mediated transport"/>
    <property type="evidence" value="ECO:0007669"/>
    <property type="project" value="InterPro"/>
</dbReference>
<evidence type="ECO:0000256" key="13">
    <source>
        <dbReference type="ARBA" id="ARBA00023254"/>
    </source>
</evidence>
<name>A0A7R8CGD0_LEPSM</name>
<dbReference type="OrthoDB" id="10258445at2759"/>
<evidence type="ECO:0000256" key="3">
    <source>
        <dbReference type="ARBA" id="ARBA00006626"/>
    </source>
</evidence>
<dbReference type="InterPro" id="IPR019355">
    <property type="entry name" value="Cell_cycle_regulator_Mat89Bb"/>
</dbReference>
<keyword evidence="10" id="KW-0813">Transport</keyword>
<evidence type="ECO:0000256" key="17">
    <source>
        <dbReference type="ARBA" id="ARBA00032585"/>
    </source>
</evidence>
<proteinExistence type="inferred from homology"/>
<dbReference type="AlphaFoldDB" id="A0A7R8CGD0"/>
<evidence type="ECO:0000256" key="8">
    <source>
        <dbReference type="ARBA" id="ARBA00022782"/>
    </source>
</evidence>
<dbReference type="GO" id="GO:0051321">
    <property type="term" value="P:meiotic cell cycle"/>
    <property type="evidence" value="ECO:0007669"/>
    <property type="project" value="UniProtKB-KW"/>
</dbReference>
<dbReference type="PANTHER" id="PTHR12955:SF1">
    <property type="entry name" value="INTEGRATOR COMPLEX SUBUNIT 13"/>
    <property type="match status" value="1"/>
</dbReference>
<evidence type="ECO:0000313" key="21">
    <source>
        <dbReference type="EMBL" id="CAF2809664.1"/>
    </source>
</evidence>
<dbReference type="SUPFAM" id="SSF52540">
    <property type="entry name" value="P-loop containing nucleoside triphosphate hydrolases"/>
    <property type="match status" value="1"/>
</dbReference>
<dbReference type="GO" id="GO:0051642">
    <property type="term" value="P:centrosome localization"/>
    <property type="evidence" value="ECO:0007669"/>
    <property type="project" value="TreeGrafter"/>
</dbReference>
<evidence type="ECO:0000256" key="10">
    <source>
        <dbReference type="ARBA" id="ARBA00022892"/>
    </source>
</evidence>
<comment type="subcellular location">
    <subcellularLocation>
        <location evidence="2">Cytoplasm</location>
        <location evidence="2">Perinuclear region</location>
    </subcellularLocation>
    <subcellularLocation>
        <location evidence="1">Nucleus</location>
    </subcellularLocation>
</comment>
<keyword evidence="5" id="KW-0963">Cytoplasm</keyword>
<dbReference type="PANTHER" id="PTHR12955">
    <property type="entry name" value="SARCOMA ANTIGEN NY-SAR-95-RELATED"/>
    <property type="match status" value="1"/>
</dbReference>
<keyword evidence="12" id="KW-0539">Nucleus</keyword>
<dbReference type="Gene3D" id="3.40.50.300">
    <property type="entry name" value="P-loop containing nucleotide triphosphate hydrolases"/>
    <property type="match status" value="1"/>
</dbReference>
<comment type="similarity">
    <text evidence="3">Belongs to the TRAPP small subunits family. Sedlin subfamily.</text>
</comment>
<dbReference type="GO" id="GO:0007283">
    <property type="term" value="P:spermatogenesis"/>
    <property type="evidence" value="ECO:0007669"/>
    <property type="project" value="UniProtKB-KW"/>
</dbReference>
<dbReference type="GO" id="GO:0007346">
    <property type="term" value="P:regulation of mitotic cell cycle"/>
    <property type="evidence" value="ECO:0007669"/>
    <property type="project" value="TreeGrafter"/>
</dbReference>
<evidence type="ECO:0000256" key="16">
    <source>
        <dbReference type="ARBA" id="ARBA00030658"/>
    </source>
</evidence>
<sequence>MASCVAVIGKTNSPLYLRCVDPNLELSFHYTVHTSLDVVEEKTLRCPPNESSSRDFYIGYLYATESHKVYGYVSNTKIKFIIIIETSSSARESEIRRMFRSLHEAYSKLLRLYPCKSVRQTNKSLIPVPTIGVNPVDIHLFSPKPQKYTWFFKPNSNRIVPPITLIELGGVLSPLWTNTYLTSSPDLIYLIDTSKPYTFSDSSVHLLEILRLYESSPVHKRILLVYSKIDCIGEKSVSEIRRTLRIPQIVSSLKNTSIKETAFVLDHSPTFAVTCDEVDFDFQKTRSYLPLPPISKSLWTSTVEAVMEYCRIVWDIFPQDKLLTFVVSNKDCAPRLNEWHEQNSNVVSIGFGRCGRPEQESRRKSASKGYDILNGISSAIEALFQLTEPQRQALNSFENPSMFFNRGRIVCITQFQDQKHFEHVVSKVKSKLSDANESIKKLGGRSKYEFVTFGNFFSPLFCTPWHRKGFCVIPESTSEYDTPTLSLKVYGVEAGKQLSKKLLYFVLTHYELASTTVTGIPMKEEQNASSSANYDVELFHKAEAHARLLGDSSDLVQTDKEGSEYKTITLKWCTPRGSSADLHHCTGSVRITPTDVNSRPSSCLTNFLLSGRSVMLEMPRRASGSKTLSHLMTSHGGEIFIHTLSISRSILEDPPSITEGSGGRVTDYRITDLGELMRSNRLAPGFNSGNQPLDKAKERLARFSAYFPYTISSTTIFNMAAIDPLVKTIVSNDELTEEDLAECRKVIYNLLSMENKGEILPVPVTKSKSGKKEDQYKIMFNELEKFLAKHSIRSERHRKVFECLLEVRDKPLDANKSGGEKVELDVALREIEKYNSMTEREKNEFDSKIESPMSPPSQSHTNYPKKSSKMKGGNKSLLDIWSNRIQKENSKSHSPFAGHRGLGERAKLYLSLGRNKEKDSLDQ</sequence>
<dbReference type="InterPro" id="IPR011012">
    <property type="entry name" value="Longin-like_dom_sf"/>
</dbReference>
<evidence type="ECO:0000256" key="7">
    <source>
        <dbReference type="ARBA" id="ARBA00022776"/>
    </source>
</evidence>
<accession>A0A7R8CGD0</accession>
<keyword evidence="7" id="KW-0498">Mitosis</keyword>
<dbReference type="InterPro" id="IPR006722">
    <property type="entry name" value="Sedlin"/>
</dbReference>
<evidence type="ECO:0000256" key="4">
    <source>
        <dbReference type="ARBA" id="ARBA00020501"/>
    </source>
</evidence>
<evidence type="ECO:0000256" key="9">
    <source>
        <dbReference type="ARBA" id="ARBA00022871"/>
    </source>
</evidence>
<dbReference type="Pfam" id="PF10221">
    <property type="entry name" value="Mat89Bb"/>
    <property type="match status" value="1"/>
</dbReference>
<evidence type="ECO:0000256" key="12">
    <source>
        <dbReference type="ARBA" id="ARBA00023242"/>
    </source>
</evidence>
<keyword evidence="8" id="KW-0221">Differentiation</keyword>
<evidence type="ECO:0000256" key="14">
    <source>
        <dbReference type="ARBA" id="ARBA00023306"/>
    </source>
</evidence>
<dbReference type="EMBL" id="HG994590">
    <property type="protein sequence ID" value="CAF2809664.1"/>
    <property type="molecule type" value="Genomic_DNA"/>
</dbReference>
<dbReference type="CDD" id="cd14854">
    <property type="entry name" value="TRAPPC2L"/>
    <property type="match status" value="1"/>
</dbReference>
<evidence type="ECO:0000256" key="6">
    <source>
        <dbReference type="ARBA" id="ARBA00022618"/>
    </source>
</evidence>
<keyword evidence="6" id="KW-0132">Cell division</keyword>
<dbReference type="InterPro" id="IPR027417">
    <property type="entry name" value="P-loop_NTPase"/>
</dbReference>
<evidence type="ECO:0000256" key="18">
    <source>
        <dbReference type="ARBA" id="ARBA00061603"/>
    </source>
</evidence>
<organism evidence="21 22">
    <name type="scientific">Lepeophtheirus salmonis</name>
    <name type="common">Salmon louse</name>
    <name type="synonym">Caligus salmonis</name>
    <dbReference type="NCBI Taxonomy" id="72036"/>
    <lineage>
        <taxon>Eukaryota</taxon>
        <taxon>Metazoa</taxon>
        <taxon>Ecdysozoa</taxon>
        <taxon>Arthropoda</taxon>
        <taxon>Crustacea</taxon>
        <taxon>Multicrustacea</taxon>
        <taxon>Hexanauplia</taxon>
        <taxon>Copepoda</taxon>
        <taxon>Siphonostomatoida</taxon>
        <taxon>Caligidae</taxon>
        <taxon>Lepeophtheirus</taxon>
    </lineage>
</organism>
<evidence type="ECO:0000256" key="20">
    <source>
        <dbReference type="SAM" id="MobiDB-lite"/>
    </source>
</evidence>
<reference evidence="21" key="1">
    <citation type="submission" date="2021-02" db="EMBL/GenBank/DDBJ databases">
        <authorList>
            <person name="Bekaert M."/>
        </authorList>
    </citation>
    <scope>NUCLEOTIDE SEQUENCE</scope>
    <source>
        <strain evidence="21">IoA-00</strain>
    </source>
</reference>
<gene>
    <name evidence="21" type="ORF">LSAA_3355</name>
</gene>
<keyword evidence="22" id="KW-1185">Reference proteome</keyword>
<dbReference type="Proteomes" id="UP000675881">
    <property type="component" value="Chromosome 11"/>
</dbReference>
<feature type="compositionally biased region" description="Basic and acidic residues" evidence="20">
    <location>
        <begin position="839"/>
        <end position="849"/>
    </location>
</feature>
<dbReference type="InterPro" id="IPR044760">
    <property type="entry name" value="TRAPPC2L"/>
</dbReference>
<keyword evidence="11" id="KW-0175">Coiled coil</keyword>
<comment type="subunit">
    <text evidence="19">Belongs to the multiprotein complex Integrator, at least composed of IntS1, IntS2, IntS3, IntS4, omd/IntS5, IntS6, defl/IntS7, IntS8, IntS9, IntS10, IntS11, IntS12, asun/IntS13, IntS14 and IntS15. The core complex associates with protein phosphatase 2A subunits mts/PP2A and Pp2A-29B, to form the Integrator-PP2A (INTAC) complex.</text>
</comment>
<keyword evidence="13" id="KW-0469">Meiosis</keyword>
<evidence type="ECO:0000256" key="1">
    <source>
        <dbReference type="ARBA" id="ARBA00004123"/>
    </source>
</evidence>
<dbReference type="GO" id="GO:0030154">
    <property type="term" value="P:cell differentiation"/>
    <property type="evidence" value="ECO:0007669"/>
    <property type="project" value="UniProtKB-KW"/>
</dbReference>
<dbReference type="GO" id="GO:0048471">
    <property type="term" value="C:perinuclear region of cytoplasm"/>
    <property type="evidence" value="ECO:0007669"/>
    <property type="project" value="UniProtKB-SubCell"/>
</dbReference>
<dbReference type="GO" id="GO:0051301">
    <property type="term" value="P:cell division"/>
    <property type="evidence" value="ECO:0007669"/>
    <property type="project" value="UniProtKB-KW"/>
</dbReference>
<dbReference type="Pfam" id="PF04628">
    <property type="entry name" value="Sedlin_N"/>
    <property type="match status" value="1"/>
</dbReference>
<evidence type="ECO:0000256" key="19">
    <source>
        <dbReference type="ARBA" id="ARBA00065185"/>
    </source>
</evidence>
<evidence type="ECO:0000256" key="2">
    <source>
        <dbReference type="ARBA" id="ARBA00004556"/>
    </source>
</evidence>
<dbReference type="GO" id="GO:0032039">
    <property type="term" value="C:integrator complex"/>
    <property type="evidence" value="ECO:0007669"/>
    <property type="project" value="TreeGrafter"/>
</dbReference>
<protein>
    <recommendedName>
        <fullName evidence="4">Protein asunder</fullName>
    </recommendedName>
    <alternativeName>
        <fullName evidence="17">Cell cycle regulator Mat89Bb</fullName>
    </alternativeName>
    <alternativeName>
        <fullName evidence="16">Set apart in position or space protein</fullName>
    </alternativeName>
    <alternativeName>
        <fullName evidence="15">Trafficking protein particle complex subunit 2-like protein</fullName>
    </alternativeName>
</protein>